<dbReference type="GO" id="GO:0016757">
    <property type="term" value="F:glycosyltransferase activity"/>
    <property type="evidence" value="ECO:0007669"/>
    <property type="project" value="UniProtKB-KW"/>
</dbReference>
<organism evidence="4 5">
    <name type="scientific">Salininema proteolyticum</name>
    <dbReference type="NCBI Taxonomy" id="1607685"/>
    <lineage>
        <taxon>Bacteria</taxon>
        <taxon>Bacillati</taxon>
        <taxon>Actinomycetota</taxon>
        <taxon>Actinomycetes</taxon>
        <taxon>Glycomycetales</taxon>
        <taxon>Glycomycetaceae</taxon>
        <taxon>Salininema</taxon>
    </lineage>
</organism>
<dbReference type="Pfam" id="PF13692">
    <property type="entry name" value="Glyco_trans_1_4"/>
    <property type="match status" value="1"/>
</dbReference>
<keyword evidence="5" id="KW-1185">Reference proteome</keyword>
<dbReference type="InterPro" id="IPR028098">
    <property type="entry name" value="Glyco_trans_4-like_N"/>
</dbReference>
<protein>
    <submittedName>
        <fullName evidence="4">Glycosyltransferase family 4 protein</fullName>
        <ecNumber evidence="4">2.4.-.-</ecNumber>
    </submittedName>
</protein>
<evidence type="ECO:0000313" key="5">
    <source>
        <dbReference type="Proteomes" id="UP001595823"/>
    </source>
</evidence>
<gene>
    <name evidence="4" type="ORF">ACFPET_18390</name>
</gene>
<feature type="domain" description="Glycosyltransferase subfamily 4-like N-terminal" evidence="3">
    <location>
        <begin position="26"/>
        <end position="201"/>
    </location>
</feature>
<proteinExistence type="predicted"/>
<evidence type="ECO:0000259" key="3">
    <source>
        <dbReference type="Pfam" id="PF13579"/>
    </source>
</evidence>
<dbReference type="RefSeq" id="WP_380623871.1">
    <property type="nucleotide sequence ID" value="NZ_JBHSDK010000028.1"/>
</dbReference>
<dbReference type="EC" id="2.4.-.-" evidence="4"/>
<evidence type="ECO:0000256" key="2">
    <source>
        <dbReference type="ARBA" id="ARBA00022679"/>
    </source>
</evidence>
<comment type="caution">
    <text evidence="4">The sequence shown here is derived from an EMBL/GenBank/DDBJ whole genome shotgun (WGS) entry which is preliminary data.</text>
</comment>
<keyword evidence="1 4" id="KW-0328">Glycosyltransferase</keyword>
<accession>A0ABV8U422</accession>
<dbReference type="InterPro" id="IPR050194">
    <property type="entry name" value="Glycosyltransferase_grp1"/>
</dbReference>
<dbReference type="Pfam" id="PF13579">
    <property type="entry name" value="Glyco_trans_4_4"/>
    <property type="match status" value="1"/>
</dbReference>
<dbReference type="EMBL" id="JBHSDK010000028">
    <property type="protein sequence ID" value="MFC4337175.1"/>
    <property type="molecule type" value="Genomic_DNA"/>
</dbReference>
<dbReference type="Proteomes" id="UP001595823">
    <property type="component" value="Unassembled WGS sequence"/>
</dbReference>
<evidence type="ECO:0000256" key="1">
    <source>
        <dbReference type="ARBA" id="ARBA00022676"/>
    </source>
</evidence>
<keyword evidence="2 4" id="KW-0808">Transferase</keyword>
<dbReference type="SUPFAM" id="SSF53756">
    <property type="entry name" value="UDP-Glycosyltransferase/glycogen phosphorylase"/>
    <property type="match status" value="1"/>
</dbReference>
<evidence type="ECO:0000313" key="4">
    <source>
        <dbReference type="EMBL" id="MFC4337175.1"/>
    </source>
</evidence>
<reference evidence="5" key="1">
    <citation type="journal article" date="2019" name="Int. J. Syst. Evol. Microbiol.">
        <title>The Global Catalogue of Microorganisms (GCM) 10K type strain sequencing project: providing services to taxonomists for standard genome sequencing and annotation.</title>
        <authorList>
            <consortium name="The Broad Institute Genomics Platform"/>
            <consortium name="The Broad Institute Genome Sequencing Center for Infectious Disease"/>
            <person name="Wu L."/>
            <person name="Ma J."/>
        </authorList>
    </citation>
    <scope>NUCLEOTIDE SEQUENCE [LARGE SCALE GENOMIC DNA]</scope>
    <source>
        <strain evidence="5">IBRC-M 10908</strain>
    </source>
</reference>
<dbReference type="Gene3D" id="3.40.50.2000">
    <property type="entry name" value="Glycogen Phosphorylase B"/>
    <property type="match status" value="2"/>
</dbReference>
<dbReference type="CDD" id="cd03801">
    <property type="entry name" value="GT4_PimA-like"/>
    <property type="match status" value="1"/>
</dbReference>
<name>A0ABV8U422_9ACTN</name>
<dbReference type="PANTHER" id="PTHR45947:SF13">
    <property type="entry name" value="TRANSFERASE"/>
    <property type="match status" value="1"/>
</dbReference>
<sequence>MKVVIAHNRYASAQPSGENVIVDYEIGALREAGVEVVPFLRSSDEIAGMSAAKKASLALSPVYARGVQKELGHLLERERPDILHVHNVYPLLSPAVVDTAHRHGVKVVQTIHNYRHDCLNGLYFRDGHDCHDCHGKRWKGPGVLHACYRGSRAQSAVMATSLGVNRDVWRRVDRFVALTDNMAAYLRSIGMEEDRIRVKPNAMPDPGEPKPLGEGFLFGARLVPEKGVELLLDAWSRVGRESGATLTIAGDGPLREVVERAANAGEVRYVGPQDREGMAGLLEGAAAVVVPSIWEDILPTSGLEALAAGRAVTATRMGGAPFIVGDHTDAPSGVVADPSPAALARALEETYAQVGTYASAARRRYEQVFSPEVALRRLVEIYGELTGV</sequence>
<dbReference type="PANTHER" id="PTHR45947">
    <property type="entry name" value="SULFOQUINOVOSYL TRANSFERASE SQD2"/>
    <property type="match status" value="1"/>
</dbReference>